<accession>A0A225X437</accession>
<sequence length="124" mass="13240">MFKDMHRPIEEDDEVAGDAKALSAVASNQATIDALLQKMDAILEAQAQQQTLNGFYPPRSLRNRPPRVDAVVNSGSPTPGNGFTVGFRLEESVWGLISVPTMESPSVGGVIFSDVLAKRVGASV</sequence>
<dbReference type="OrthoDB" id="110471at2759"/>
<name>A0A225X437_9STRA</name>
<protein>
    <submittedName>
        <fullName evidence="1">Uncharacterized protein</fullName>
    </submittedName>
</protein>
<gene>
    <name evidence="1" type="ORF">PHMEG_000513</name>
</gene>
<dbReference type="Proteomes" id="UP000198211">
    <property type="component" value="Unassembled WGS sequence"/>
</dbReference>
<organism evidence="1 2">
    <name type="scientific">Phytophthora megakarya</name>
    <dbReference type="NCBI Taxonomy" id="4795"/>
    <lineage>
        <taxon>Eukaryota</taxon>
        <taxon>Sar</taxon>
        <taxon>Stramenopiles</taxon>
        <taxon>Oomycota</taxon>
        <taxon>Peronosporomycetes</taxon>
        <taxon>Peronosporales</taxon>
        <taxon>Peronosporaceae</taxon>
        <taxon>Phytophthora</taxon>
    </lineage>
</organism>
<evidence type="ECO:0000313" key="1">
    <source>
        <dbReference type="EMBL" id="OWZ24442.1"/>
    </source>
</evidence>
<evidence type="ECO:0000313" key="2">
    <source>
        <dbReference type="Proteomes" id="UP000198211"/>
    </source>
</evidence>
<dbReference type="AlphaFoldDB" id="A0A225X437"/>
<keyword evidence="2" id="KW-1185">Reference proteome</keyword>
<reference evidence="2" key="1">
    <citation type="submission" date="2017-03" db="EMBL/GenBank/DDBJ databases">
        <title>Phytopthora megakarya and P. palmivora, two closely related causual agents of cacao black pod achieved similar genome size and gene model numbers by different mechanisms.</title>
        <authorList>
            <person name="Ali S."/>
            <person name="Shao J."/>
            <person name="Larry D.J."/>
            <person name="Kronmiller B."/>
            <person name="Shen D."/>
            <person name="Strem M.D."/>
            <person name="Melnick R.L."/>
            <person name="Guiltinan M.J."/>
            <person name="Tyler B.M."/>
            <person name="Meinhardt L.W."/>
            <person name="Bailey B.A."/>
        </authorList>
    </citation>
    <scope>NUCLEOTIDE SEQUENCE [LARGE SCALE GENOMIC DNA]</scope>
    <source>
        <strain evidence="2">zdho120</strain>
    </source>
</reference>
<dbReference type="EMBL" id="NBNE01000013">
    <property type="protein sequence ID" value="OWZ24442.1"/>
    <property type="molecule type" value="Genomic_DNA"/>
</dbReference>
<proteinExistence type="predicted"/>
<comment type="caution">
    <text evidence="1">The sequence shown here is derived from an EMBL/GenBank/DDBJ whole genome shotgun (WGS) entry which is preliminary data.</text>
</comment>